<dbReference type="RefSeq" id="WP_270681402.1">
    <property type="nucleotide sequence ID" value="NZ_JAQFWP010000106.1"/>
</dbReference>
<sequence length="61" mass="6991">MRSHRFAGRQPVSILSSRAGPHSSRALCTALEAATHAFHTHRHRPHSLSRERRAVLDTRRR</sequence>
<feature type="region of interest" description="Disordered" evidence="1">
    <location>
        <begin position="1"/>
        <end position="23"/>
    </location>
</feature>
<feature type="compositionally biased region" description="Basic and acidic residues" evidence="1">
    <location>
        <begin position="48"/>
        <end position="61"/>
    </location>
</feature>
<reference evidence="2" key="1">
    <citation type="submission" date="2023-01" db="EMBL/GenBank/DDBJ databases">
        <title>Draft genome sequence of Nocardiopsis sp. LSu2-4 isolated from halophytes.</title>
        <authorList>
            <person name="Duangmal K."/>
            <person name="Chantavorakit T."/>
        </authorList>
    </citation>
    <scope>NUCLEOTIDE SEQUENCE</scope>
    <source>
        <strain evidence="2">LSu2-4</strain>
    </source>
</reference>
<accession>A0ABT4TVU6</accession>
<dbReference type="Proteomes" id="UP001165685">
    <property type="component" value="Unassembled WGS sequence"/>
</dbReference>
<keyword evidence="3" id="KW-1185">Reference proteome</keyword>
<evidence type="ECO:0000313" key="2">
    <source>
        <dbReference type="EMBL" id="MDA2808815.1"/>
    </source>
</evidence>
<dbReference type="EMBL" id="JAQFWP010000106">
    <property type="protein sequence ID" value="MDA2808815.1"/>
    <property type="molecule type" value="Genomic_DNA"/>
</dbReference>
<proteinExistence type="predicted"/>
<feature type="region of interest" description="Disordered" evidence="1">
    <location>
        <begin position="38"/>
        <end position="61"/>
    </location>
</feature>
<evidence type="ECO:0000256" key="1">
    <source>
        <dbReference type="SAM" id="MobiDB-lite"/>
    </source>
</evidence>
<evidence type="ECO:0000313" key="3">
    <source>
        <dbReference type="Proteomes" id="UP001165685"/>
    </source>
</evidence>
<gene>
    <name evidence="2" type="ORF">O4U47_30195</name>
</gene>
<protein>
    <submittedName>
        <fullName evidence="2">Uncharacterized protein</fullName>
    </submittedName>
</protein>
<organism evidence="2 3">
    <name type="scientific">Nocardiopsis suaedae</name>
    <dbReference type="NCBI Taxonomy" id="3018444"/>
    <lineage>
        <taxon>Bacteria</taxon>
        <taxon>Bacillati</taxon>
        <taxon>Actinomycetota</taxon>
        <taxon>Actinomycetes</taxon>
        <taxon>Streptosporangiales</taxon>
        <taxon>Nocardiopsidaceae</taxon>
        <taxon>Nocardiopsis</taxon>
    </lineage>
</organism>
<comment type="caution">
    <text evidence="2">The sequence shown here is derived from an EMBL/GenBank/DDBJ whole genome shotgun (WGS) entry which is preliminary data.</text>
</comment>
<name>A0ABT4TVU6_9ACTN</name>
<feature type="compositionally biased region" description="Basic residues" evidence="1">
    <location>
        <begin position="38"/>
        <end position="47"/>
    </location>
</feature>